<dbReference type="InterPro" id="IPR052025">
    <property type="entry name" value="Xyloglucanase_GH74"/>
</dbReference>
<dbReference type="PANTHER" id="PTHR43739">
    <property type="entry name" value="XYLOGLUCANASE (EUROFUNG)"/>
    <property type="match status" value="1"/>
</dbReference>
<dbReference type="InterPro" id="IPR031778">
    <property type="entry name" value="Sortilin_N"/>
</dbReference>
<evidence type="ECO:0000313" key="4">
    <source>
        <dbReference type="Proteomes" id="UP000178385"/>
    </source>
</evidence>
<dbReference type="PANTHER" id="PTHR43739:SF5">
    <property type="entry name" value="EXO-ALPHA-SIALIDASE"/>
    <property type="match status" value="1"/>
</dbReference>
<proteinExistence type="predicted"/>
<gene>
    <name evidence="3" type="ORF">A2840_02170</name>
</gene>
<evidence type="ECO:0000259" key="2">
    <source>
        <dbReference type="Pfam" id="PF15902"/>
    </source>
</evidence>
<protein>
    <recommendedName>
        <fullName evidence="2">Sortilin N-terminal domain-containing protein</fullName>
    </recommendedName>
</protein>
<dbReference type="GO" id="GO:0010411">
    <property type="term" value="P:xyloglucan metabolic process"/>
    <property type="evidence" value="ECO:0007669"/>
    <property type="project" value="TreeGrafter"/>
</dbReference>
<dbReference type="AlphaFoldDB" id="A0A1G1Y726"/>
<dbReference type="Proteomes" id="UP000178385">
    <property type="component" value="Unassembled WGS sequence"/>
</dbReference>
<dbReference type="SUPFAM" id="SSF110296">
    <property type="entry name" value="Oligoxyloglucan reducing end-specific cellobiohydrolase"/>
    <property type="match status" value="2"/>
</dbReference>
<dbReference type="Gene3D" id="2.130.10.10">
    <property type="entry name" value="YVTN repeat-like/Quinoprotein amine dehydrogenase"/>
    <property type="match status" value="2"/>
</dbReference>
<dbReference type="Pfam" id="PF15902">
    <property type="entry name" value="Sortilin-Vps10"/>
    <property type="match status" value="1"/>
</dbReference>
<name>A0A1G1Y726_9BACT</name>
<evidence type="ECO:0000256" key="1">
    <source>
        <dbReference type="ARBA" id="ARBA00022737"/>
    </source>
</evidence>
<organism evidence="3 4">
    <name type="scientific">Candidatus Buchananbacteria bacterium RIFCSPHIGHO2_01_FULL_47_11b</name>
    <dbReference type="NCBI Taxonomy" id="1797537"/>
    <lineage>
        <taxon>Bacteria</taxon>
        <taxon>Candidatus Buchananiibacteriota</taxon>
    </lineage>
</organism>
<dbReference type="EMBL" id="MHIG01000003">
    <property type="protein sequence ID" value="OGY48143.1"/>
    <property type="molecule type" value="Genomic_DNA"/>
</dbReference>
<accession>A0A1G1Y726</accession>
<dbReference type="InterPro" id="IPR015943">
    <property type="entry name" value="WD40/YVTN_repeat-like_dom_sf"/>
</dbReference>
<feature type="domain" description="Sortilin N-terminal" evidence="2">
    <location>
        <begin position="179"/>
        <end position="279"/>
    </location>
</feature>
<comment type="caution">
    <text evidence="3">The sequence shown here is derived from an EMBL/GenBank/DDBJ whole genome shotgun (WGS) entry which is preliminary data.</text>
</comment>
<reference evidence="3 4" key="1">
    <citation type="journal article" date="2016" name="Nat. Commun.">
        <title>Thousands of microbial genomes shed light on interconnected biogeochemical processes in an aquifer system.</title>
        <authorList>
            <person name="Anantharaman K."/>
            <person name="Brown C.T."/>
            <person name="Hug L.A."/>
            <person name="Sharon I."/>
            <person name="Castelle C.J."/>
            <person name="Probst A.J."/>
            <person name="Thomas B.C."/>
            <person name="Singh A."/>
            <person name="Wilkins M.J."/>
            <person name="Karaoz U."/>
            <person name="Brodie E.L."/>
            <person name="Williams K.H."/>
            <person name="Hubbard S.S."/>
            <person name="Banfield J.F."/>
        </authorList>
    </citation>
    <scope>NUCLEOTIDE SEQUENCE [LARGE SCALE GENOMIC DNA]</scope>
</reference>
<keyword evidence="1" id="KW-0677">Repeat</keyword>
<sequence>MNDVFLNRKFIQLTAGALLAVVVLSGCTIRFGGRQPSTAGVYKSFDGSENWVGKSLYLHSGGTGTIETVAVIDFVIDPQDPDAIYLTTENHGLLYSYDAGESWRHASGIDSGRVDAVAIDPRNKCIIYSSFANTIRKSVDCNRSFREVYIDTRAEQFITAVAVDRFNNLLVYAGNTGGDILKSFDGGNNWQVITRTENQVTKILIDPEDTRIIYVATKGKGIQKTIDAGQTWTDLSEGLRQYSAALEYKELVFDPNQPNTLLYVSKYGLLKTDDGGATWLPITLITPPTSTDIYSVAINPINADEIYYATASTFYKTADGGGNWITRRLPSNALPTALYIDPRNPAVLFMGLTPISQR</sequence>
<evidence type="ECO:0000313" key="3">
    <source>
        <dbReference type="EMBL" id="OGY48143.1"/>
    </source>
</evidence>